<dbReference type="EMBL" id="JASSZA010000001">
    <property type="protein sequence ID" value="KAK2121135.1"/>
    <property type="molecule type" value="Genomic_DNA"/>
</dbReference>
<dbReference type="Proteomes" id="UP001266305">
    <property type="component" value="Unassembled WGS sequence"/>
</dbReference>
<comment type="caution">
    <text evidence="1">The sequence shown here is derived from an EMBL/GenBank/DDBJ whole genome shotgun (WGS) entry which is preliminary data.</text>
</comment>
<accession>A0ABQ9WI52</accession>
<gene>
    <name evidence="1" type="ORF">P7K49_002521</name>
</gene>
<sequence>MRKWRLGGHGKRRRGVGCYPEDGLNGSRLSHCEPARERCGPRSRSVHLRPPARPGPGPRACVVPVLGAVPLLGLSSLSCACAFPFLRLSWDNPQALSRRPAGLRPLVPGLSWFWDPACGSSPFRRSGTGWGYYPIVLHCSVAQRAQRGERRPVAAASGPAAGRRNVFS</sequence>
<organism evidence="1 2">
    <name type="scientific">Saguinus oedipus</name>
    <name type="common">Cotton-top tamarin</name>
    <name type="synonym">Oedipomidas oedipus</name>
    <dbReference type="NCBI Taxonomy" id="9490"/>
    <lineage>
        <taxon>Eukaryota</taxon>
        <taxon>Metazoa</taxon>
        <taxon>Chordata</taxon>
        <taxon>Craniata</taxon>
        <taxon>Vertebrata</taxon>
        <taxon>Euteleostomi</taxon>
        <taxon>Mammalia</taxon>
        <taxon>Eutheria</taxon>
        <taxon>Euarchontoglires</taxon>
        <taxon>Primates</taxon>
        <taxon>Haplorrhini</taxon>
        <taxon>Platyrrhini</taxon>
        <taxon>Cebidae</taxon>
        <taxon>Callitrichinae</taxon>
        <taxon>Saguinus</taxon>
    </lineage>
</organism>
<reference evidence="1 2" key="1">
    <citation type="submission" date="2023-05" db="EMBL/GenBank/DDBJ databases">
        <title>B98-5 Cell Line De Novo Hybrid Assembly: An Optical Mapping Approach.</title>
        <authorList>
            <person name="Kananen K."/>
            <person name="Auerbach J.A."/>
            <person name="Kautto E."/>
            <person name="Blachly J.S."/>
        </authorList>
    </citation>
    <scope>NUCLEOTIDE SEQUENCE [LARGE SCALE GENOMIC DNA]</scope>
    <source>
        <strain evidence="1">B95-8</strain>
        <tissue evidence="1">Cell line</tissue>
    </source>
</reference>
<keyword evidence="2" id="KW-1185">Reference proteome</keyword>
<proteinExistence type="predicted"/>
<name>A0ABQ9WI52_SAGOE</name>
<protein>
    <submittedName>
        <fullName evidence="1">Uncharacterized protein</fullName>
    </submittedName>
</protein>
<evidence type="ECO:0000313" key="2">
    <source>
        <dbReference type="Proteomes" id="UP001266305"/>
    </source>
</evidence>
<evidence type="ECO:0000313" key="1">
    <source>
        <dbReference type="EMBL" id="KAK2121135.1"/>
    </source>
</evidence>